<organism evidence="1 2">
    <name type="scientific">Serratia phage BF</name>
    <dbReference type="NCBI Taxonomy" id="1962671"/>
    <lineage>
        <taxon>Viruses</taxon>
        <taxon>Duplodnaviria</taxon>
        <taxon>Heunggongvirae</taxon>
        <taxon>Uroviricota</taxon>
        <taxon>Caudoviricetes</taxon>
        <taxon>Eneladusvirus</taxon>
        <taxon>Eneladusvirus BF</taxon>
    </lineage>
</organism>
<reference evidence="1" key="1">
    <citation type="submission" date="2017-02" db="EMBL/GenBank/DDBJ databases">
        <title>Genome sequence of Serratia marcescens phage BF.</title>
        <authorList>
            <person name="Casey E."/>
            <person name="Fitzgerald B."/>
            <person name="Mahony J."/>
            <person name="Lugli G."/>
            <person name="Ventura M."/>
            <person name="van Sinderen D."/>
        </authorList>
    </citation>
    <scope>NUCLEOTIDE SEQUENCE [LARGE SCALE GENOMIC DNA]</scope>
</reference>
<keyword evidence="2" id="KW-1185">Reference proteome</keyword>
<name>A0A1S6UB04_9CAUD</name>
<sequence>MMFTKIENAEVLVRTSSGLKVLPLYTRNSNNHVYAKNGAYYIALMSTKLTSNPKITWQEVSIPEQFEKSYMTYAQTCKESVS</sequence>
<accession>A0A1S6UB04</accession>
<dbReference type="OrthoDB" id="25996at10239"/>
<protein>
    <submittedName>
        <fullName evidence="1">Uncharacterized protein</fullName>
    </submittedName>
</protein>
<evidence type="ECO:0000313" key="1">
    <source>
        <dbReference type="EMBL" id="AQW88918.1"/>
    </source>
</evidence>
<dbReference type="Proteomes" id="UP000221837">
    <property type="component" value="Genome"/>
</dbReference>
<dbReference type="EMBL" id="KY630187">
    <property type="protein sequence ID" value="AQW88918.1"/>
    <property type="molecule type" value="Genomic_DNA"/>
</dbReference>
<gene>
    <name evidence="1" type="ORF">BF_0393</name>
</gene>
<proteinExistence type="predicted"/>
<evidence type="ECO:0000313" key="2">
    <source>
        <dbReference type="Proteomes" id="UP000221837"/>
    </source>
</evidence>